<evidence type="ECO:0000256" key="1">
    <source>
        <dbReference type="ARBA" id="ARBA00010886"/>
    </source>
</evidence>
<comment type="similarity">
    <text evidence="1">Belongs to the protein kinase superfamily. NEK Ser/Thr protein kinase family. NIMA subfamily.</text>
</comment>
<evidence type="ECO:0000313" key="10">
    <source>
        <dbReference type="Proteomes" id="UP000312512"/>
    </source>
</evidence>
<accession>A0A5C4W1Y6</accession>
<keyword evidence="6" id="KW-0067">ATP-binding</keyword>
<feature type="compositionally biased region" description="Polar residues" evidence="7">
    <location>
        <begin position="352"/>
        <end position="366"/>
    </location>
</feature>
<dbReference type="CDD" id="cd14014">
    <property type="entry name" value="STKc_PknB_like"/>
    <property type="match status" value="1"/>
</dbReference>
<feature type="compositionally biased region" description="Low complexity" evidence="7">
    <location>
        <begin position="405"/>
        <end position="424"/>
    </location>
</feature>
<gene>
    <name evidence="9" type="ORF">FH608_030090</name>
</gene>
<keyword evidence="3" id="KW-0808">Transferase</keyword>
<dbReference type="Gene3D" id="1.10.510.10">
    <property type="entry name" value="Transferase(Phosphotransferase) domain 1"/>
    <property type="match status" value="1"/>
</dbReference>
<feature type="domain" description="Protein kinase" evidence="8">
    <location>
        <begin position="14"/>
        <end position="273"/>
    </location>
</feature>
<feature type="region of interest" description="Disordered" evidence="7">
    <location>
        <begin position="405"/>
        <end position="509"/>
    </location>
</feature>
<evidence type="ECO:0000256" key="3">
    <source>
        <dbReference type="ARBA" id="ARBA00022679"/>
    </source>
</evidence>
<dbReference type="PROSITE" id="PS00108">
    <property type="entry name" value="PROTEIN_KINASE_ST"/>
    <property type="match status" value="1"/>
</dbReference>
<dbReference type="Pfam" id="PF00069">
    <property type="entry name" value="Pkinase"/>
    <property type="match status" value="1"/>
</dbReference>
<dbReference type="GO" id="GO:0005524">
    <property type="term" value="F:ATP binding"/>
    <property type="evidence" value="ECO:0007669"/>
    <property type="project" value="UniProtKB-UniRule"/>
</dbReference>
<dbReference type="EC" id="2.7.11.1" evidence="2"/>
<dbReference type="InterPro" id="IPR050660">
    <property type="entry name" value="NEK_Ser/Thr_kinase"/>
</dbReference>
<reference evidence="9 10" key="1">
    <citation type="submission" date="2019-10" db="EMBL/GenBank/DDBJ databases">
        <title>Nonomuraea sp. nov., isolated from Phyllanthus amarus.</title>
        <authorList>
            <person name="Klykleung N."/>
            <person name="Tanasupawat S."/>
        </authorList>
    </citation>
    <scope>NUCLEOTIDE SEQUENCE [LARGE SCALE GENOMIC DNA]</scope>
    <source>
        <strain evidence="9 10">PA1-10</strain>
    </source>
</reference>
<proteinExistence type="inferred from homology"/>
<dbReference type="PANTHER" id="PTHR43671">
    <property type="entry name" value="SERINE/THREONINE-PROTEIN KINASE NEK"/>
    <property type="match status" value="1"/>
</dbReference>
<dbReference type="EMBL" id="VDLX02000012">
    <property type="protein sequence ID" value="KAB8191509.1"/>
    <property type="molecule type" value="Genomic_DNA"/>
</dbReference>
<dbReference type="AlphaFoldDB" id="A0A5C4W1Y6"/>
<feature type="compositionally biased region" description="Pro residues" evidence="7">
    <location>
        <begin position="319"/>
        <end position="344"/>
    </location>
</feature>
<dbReference type="PANTHER" id="PTHR43671:SF13">
    <property type="entry name" value="SERINE_THREONINE-PROTEIN KINASE NEK2"/>
    <property type="match status" value="1"/>
</dbReference>
<comment type="caution">
    <text evidence="9">The sequence shown here is derived from an EMBL/GenBank/DDBJ whole genome shotgun (WGS) entry which is preliminary data.</text>
</comment>
<dbReference type="OrthoDB" id="9762169at2"/>
<evidence type="ECO:0000256" key="6">
    <source>
        <dbReference type="ARBA" id="ARBA00022840"/>
    </source>
</evidence>
<dbReference type="RefSeq" id="WP_139634010.1">
    <property type="nucleotide sequence ID" value="NZ_VDLX02000012.1"/>
</dbReference>
<dbReference type="SUPFAM" id="SSF56112">
    <property type="entry name" value="Protein kinase-like (PK-like)"/>
    <property type="match status" value="1"/>
</dbReference>
<dbReference type="SMART" id="SM00220">
    <property type="entry name" value="S_TKc"/>
    <property type="match status" value="1"/>
</dbReference>
<dbReference type="InterPro" id="IPR017441">
    <property type="entry name" value="Protein_kinase_ATP_BS"/>
</dbReference>
<evidence type="ECO:0000256" key="2">
    <source>
        <dbReference type="ARBA" id="ARBA00012513"/>
    </source>
</evidence>
<evidence type="ECO:0000256" key="5">
    <source>
        <dbReference type="ARBA" id="ARBA00022777"/>
    </source>
</evidence>
<evidence type="ECO:0000256" key="4">
    <source>
        <dbReference type="ARBA" id="ARBA00022741"/>
    </source>
</evidence>
<dbReference type="InterPro" id="IPR011009">
    <property type="entry name" value="Kinase-like_dom_sf"/>
</dbReference>
<dbReference type="PROSITE" id="PS50011">
    <property type="entry name" value="PROTEIN_KINASE_DOM"/>
    <property type="match status" value="1"/>
</dbReference>
<organism evidence="9 10">
    <name type="scientific">Nonomuraea phyllanthi</name>
    <dbReference type="NCBI Taxonomy" id="2219224"/>
    <lineage>
        <taxon>Bacteria</taxon>
        <taxon>Bacillati</taxon>
        <taxon>Actinomycetota</taxon>
        <taxon>Actinomycetes</taxon>
        <taxon>Streptosporangiales</taxon>
        <taxon>Streptosporangiaceae</taxon>
        <taxon>Nonomuraea</taxon>
    </lineage>
</organism>
<dbReference type="PROSITE" id="PS00107">
    <property type="entry name" value="PROTEIN_KINASE_ATP"/>
    <property type="match status" value="1"/>
</dbReference>
<keyword evidence="4" id="KW-0547">Nucleotide-binding</keyword>
<keyword evidence="5 9" id="KW-0418">Kinase</keyword>
<dbReference type="InterPro" id="IPR008271">
    <property type="entry name" value="Ser/Thr_kinase_AS"/>
</dbReference>
<dbReference type="GO" id="GO:0004674">
    <property type="term" value="F:protein serine/threonine kinase activity"/>
    <property type="evidence" value="ECO:0007669"/>
    <property type="project" value="UniProtKB-EC"/>
</dbReference>
<sequence>MATGGSEASLGSRYVLLDEIGAGGMGTVWRARHRDTQEIVAVKLLRDGLAGDQDLVLRFVQERNVMRTLRHPNIVTVRDFVIEGERLALVMDLVEGGDLRTLLRQRDTLPPAEAAQLMAQVADALATAHAAGIVHRDIKPGNVLIDGATGQVRLTDFGVARIVHGPGLTRTTSIIGTPVYLSPEVADGNAPTPAVDVYALGLILYELLAGRPPFVGEHPMALLRQHAAATPRRLPGMPDPLWSVIASCAAKDPAVRPSARAVAMTLGEATASLAQWPVLPPVPREAPPSATSEALPATGPVTSETLPPASPVTSEALPPAGPLPSPTMGPPAHPTPAVPAPRTPVPAGTYGPSLTDTAPSATSGALPSTRHERRGQRLIIISTASLALLLSGTAVAVMAPWRAGNADPAPRAAAAPPRSADGPAGNAGPTPSTPAADTESIPVSSPKARTERKQPPETAVSEPPTTQPRSTDPKTPPAKTRKEQQTTPGVADPSDNDRPAGSENQNATPNWQCRAWVSAGPGSSVEMAPCMAMVGDVFYLKGQIRGSTSVRSDIHVQLYNTDADTNISQPFICTGVSPSSAGEVVTCGPFKLSVPRSGAKTNVRQRWRRSGTESFSGGAESPWTLW</sequence>
<dbReference type="Proteomes" id="UP000312512">
    <property type="component" value="Unassembled WGS sequence"/>
</dbReference>
<keyword evidence="10" id="KW-1185">Reference proteome</keyword>
<feature type="region of interest" description="Disordered" evidence="7">
    <location>
        <begin position="279"/>
        <end position="372"/>
    </location>
</feature>
<name>A0A5C4W1Y6_9ACTN</name>
<evidence type="ECO:0000313" key="9">
    <source>
        <dbReference type="EMBL" id="KAB8191509.1"/>
    </source>
</evidence>
<dbReference type="InterPro" id="IPR000719">
    <property type="entry name" value="Prot_kinase_dom"/>
</dbReference>
<evidence type="ECO:0000259" key="8">
    <source>
        <dbReference type="PROSITE" id="PS50011"/>
    </source>
</evidence>
<evidence type="ECO:0000256" key="7">
    <source>
        <dbReference type="SAM" id="MobiDB-lite"/>
    </source>
</evidence>
<protein>
    <recommendedName>
        <fullName evidence="2">non-specific serine/threonine protein kinase</fullName>
        <ecNumber evidence="2">2.7.11.1</ecNumber>
    </recommendedName>
</protein>